<dbReference type="RefSeq" id="WP_071861630.1">
    <property type="nucleotide sequence ID" value="NZ_JBHLVS010000031.1"/>
</dbReference>
<evidence type="ECO:0008006" key="8">
    <source>
        <dbReference type="Google" id="ProtNLM"/>
    </source>
</evidence>
<sequence>MREIKKEIVVVGGGLAGICAAIAAARAGKKVLLVQNRSVLGGNSSSEVRVWVCGATKHGVNRYARETGIMGELFLENQFRNPQGNVFQWDLLLLEKVKKEQNIELYLNTEVLDVTMEGNKIVGVVARIQGSEEVFQFLGDYFIDCTGDGTVGANAQAEFHIGRESQSTYGESLAPELSDNELLGSTILFYTKDTGEKTKFIAPTFAKKIQDTSIIKNRTLNPTDSGCAYWWIEWGGELDTIKDNEKIRDELLSVVYGIWDYIKNSGEYDADTLDLEWVGTIPGKRESRRFIGDYVLTQQDIEKQTFFEDRIAFGGWSIDLHPATGMYTQAAGARHVVADGIYHLPYRMLYSKNIENLYFAGRNVSASHVAFGTIRVMATCAILGEAAGTAAAMAHNLNCTPREIYQHHLVEYQQELLKNDGSVIGLKNEDKNDLAKEAQVFVTSELEEINTESECLTKQSLEKGQGFQFYKTKKNNKLSILLEATGATCLEVDFYLTGRKENYIPQEKITSETIQLTKAGRQWHSLTLPELSEEQTIFIVLKENVNVFTFLSPTVIPGVLSFIEDPIQELKQPELHDYARKSPILYWTNQKINRKNVVFKVETDGYSGNQLLNGYKRPYGSPNLWVSQLNSKKSEKITLSWKKPQKISEIILTLNDEVNEDLVNLHHHRTPFEIMPELIKDYEIWAISGNDRKLLVKVANNRVRQRNHKVDSQVVDQIEVQLLETNGSSFKSVFEVRVY</sequence>
<evidence type="ECO:0000313" key="7">
    <source>
        <dbReference type="Proteomes" id="UP000183700"/>
    </source>
</evidence>
<keyword evidence="4" id="KW-0408">Iron</keyword>
<evidence type="ECO:0000256" key="1">
    <source>
        <dbReference type="ARBA" id="ARBA00022485"/>
    </source>
</evidence>
<protein>
    <recommendedName>
        <fullName evidence="8">Pyridine nucleotide-disulfide oxidoreductase</fullName>
    </recommendedName>
</protein>
<dbReference type="PANTHER" id="PTHR43498">
    <property type="entry name" value="FERREDOXIN:COB-COM HETERODISULFIDE REDUCTASE SUBUNIT A"/>
    <property type="match status" value="1"/>
</dbReference>
<dbReference type="Gene3D" id="3.50.50.60">
    <property type="entry name" value="FAD/NAD(P)-binding domain"/>
    <property type="match status" value="1"/>
</dbReference>
<dbReference type="AlphaFoldDB" id="A0A1L8SWP6"/>
<keyword evidence="1" id="KW-0004">4Fe-4S</keyword>
<dbReference type="Pfam" id="PF12831">
    <property type="entry name" value="FAD_oxidored"/>
    <property type="match status" value="1"/>
</dbReference>
<gene>
    <name evidence="6" type="ORF">RV00_GL001755</name>
</gene>
<evidence type="ECO:0000313" key="6">
    <source>
        <dbReference type="EMBL" id="OJG36396.1"/>
    </source>
</evidence>
<keyword evidence="5" id="KW-0411">Iron-sulfur</keyword>
<name>A0A1L8SWP6_9ENTE</name>
<keyword evidence="3" id="KW-0560">Oxidoreductase</keyword>
<proteinExistence type="predicted"/>
<dbReference type="OrthoDB" id="9780658at2"/>
<dbReference type="SUPFAM" id="SSF51905">
    <property type="entry name" value="FAD/NAD(P)-binding domain"/>
    <property type="match status" value="1"/>
</dbReference>
<reference evidence="6 7" key="1">
    <citation type="submission" date="2014-12" db="EMBL/GenBank/DDBJ databases">
        <title>Draft genome sequences of 29 type strains of Enterococci.</title>
        <authorList>
            <person name="Zhong Z."/>
            <person name="Sun Z."/>
            <person name="Liu W."/>
            <person name="Zhang W."/>
            <person name="Zhang H."/>
        </authorList>
    </citation>
    <scope>NUCLEOTIDE SEQUENCE [LARGE SCALE GENOMIC DNA]</scope>
    <source>
        <strain evidence="6 7">DSM 22802</strain>
    </source>
</reference>
<evidence type="ECO:0000256" key="3">
    <source>
        <dbReference type="ARBA" id="ARBA00023002"/>
    </source>
</evidence>
<evidence type="ECO:0000256" key="4">
    <source>
        <dbReference type="ARBA" id="ARBA00023004"/>
    </source>
</evidence>
<evidence type="ECO:0000256" key="2">
    <source>
        <dbReference type="ARBA" id="ARBA00022723"/>
    </source>
</evidence>
<dbReference type="GO" id="GO:0046872">
    <property type="term" value="F:metal ion binding"/>
    <property type="evidence" value="ECO:0007669"/>
    <property type="project" value="UniProtKB-KW"/>
</dbReference>
<dbReference type="GO" id="GO:0051539">
    <property type="term" value="F:4 iron, 4 sulfur cluster binding"/>
    <property type="evidence" value="ECO:0007669"/>
    <property type="project" value="UniProtKB-KW"/>
</dbReference>
<dbReference type="STRING" id="319970.RV00_GL001755"/>
<dbReference type="Proteomes" id="UP000183700">
    <property type="component" value="Unassembled WGS sequence"/>
</dbReference>
<dbReference type="InterPro" id="IPR039650">
    <property type="entry name" value="HdrA-like"/>
</dbReference>
<evidence type="ECO:0000256" key="5">
    <source>
        <dbReference type="ARBA" id="ARBA00023014"/>
    </source>
</evidence>
<accession>A0A1L8SWP6</accession>
<comment type="caution">
    <text evidence="6">The sequence shown here is derived from an EMBL/GenBank/DDBJ whole genome shotgun (WGS) entry which is preliminary data.</text>
</comment>
<keyword evidence="2" id="KW-0479">Metal-binding</keyword>
<organism evidence="6 7">
    <name type="scientific">Enterococcus devriesei</name>
    <dbReference type="NCBI Taxonomy" id="319970"/>
    <lineage>
        <taxon>Bacteria</taxon>
        <taxon>Bacillati</taxon>
        <taxon>Bacillota</taxon>
        <taxon>Bacilli</taxon>
        <taxon>Lactobacillales</taxon>
        <taxon>Enterococcaceae</taxon>
        <taxon>Enterococcus</taxon>
    </lineage>
</organism>
<dbReference type="InterPro" id="IPR036188">
    <property type="entry name" value="FAD/NAD-bd_sf"/>
</dbReference>
<keyword evidence="7" id="KW-1185">Reference proteome</keyword>
<dbReference type="EMBL" id="JXKM01000003">
    <property type="protein sequence ID" value="OJG36396.1"/>
    <property type="molecule type" value="Genomic_DNA"/>
</dbReference>
<dbReference type="PANTHER" id="PTHR43498:SF1">
    <property type="entry name" value="COB--COM HETERODISULFIDE REDUCTASE IRON-SULFUR SUBUNIT A"/>
    <property type="match status" value="1"/>
</dbReference>
<dbReference type="GO" id="GO:0016491">
    <property type="term" value="F:oxidoreductase activity"/>
    <property type="evidence" value="ECO:0007669"/>
    <property type="project" value="UniProtKB-KW"/>
</dbReference>